<dbReference type="Gene3D" id="1.20.1050.10">
    <property type="match status" value="1"/>
</dbReference>
<dbReference type="CDD" id="cd03188">
    <property type="entry name" value="GST_C_Beta"/>
    <property type="match status" value="1"/>
</dbReference>
<gene>
    <name evidence="4" type="ORF">DES31_0853</name>
</gene>
<dbReference type="SFLD" id="SFLDG01150">
    <property type="entry name" value="Main.1:_Beta-like"/>
    <property type="match status" value="1"/>
</dbReference>
<dbReference type="Proteomes" id="UP000280099">
    <property type="component" value="Unassembled WGS sequence"/>
</dbReference>
<evidence type="ECO:0000259" key="2">
    <source>
        <dbReference type="PROSITE" id="PS50404"/>
    </source>
</evidence>
<evidence type="ECO:0000256" key="1">
    <source>
        <dbReference type="RuleBase" id="RU003494"/>
    </source>
</evidence>
<evidence type="ECO:0000313" key="4">
    <source>
        <dbReference type="EMBL" id="RKR72688.1"/>
    </source>
</evidence>
<dbReference type="SUPFAM" id="SSF47616">
    <property type="entry name" value="GST C-terminal domain-like"/>
    <property type="match status" value="1"/>
</dbReference>
<protein>
    <submittedName>
        <fullName evidence="4">Glutathione S-transferase</fullName>
    </submittedName>
</protein>
<comment type="caution">
    <text evidence="4">The sequence shown here is derived from an EMBL/GenBank/DDBJ whole genome shotgun (WGS) entry which is preliminary data.</text>
</comment>
<dbReference type="InterPro" id="IPR036249">
    <property type="entry name" value="Thioredoxin-like_sf"/>
</dbReference>
<dbReference type="PROSITE" id="PS50405">
    <property type="entry name" value="GST_CTER"/>
    <property type="match status" value="1"/>
</dbReference>
<dbReference type="InterPro" id="IPR036282">
    <property type="entry name" value="Glutathione-S-Trfase_C_sf"/>
</dbReference>
<keyword evidence="4" id="KW-0808">Transferase</keyword>
<dbReference type="GO" id="GO:0016740">
    <property type="term" value="F:transferase activity"/>
    <property type="evidence" value="ECO:0007669"/>
    <property type="project" value="UniProtKB-KW"/>
</dbReference>
<name>A0A420XGP2_9PAST</name>
<keyword evidence="5" id="KW-1185">Reference proteome</keyword>
<sequence length="209" mass="23252">MKLYVLPGACSLVPHVALEWAKADYQLQIMDRDAIKSEEYLKINPQGSVPAISDKDTVVTQNLAVQTYIDAVYPDAHIFGATATPAEKANVMRWLAFLNSDLHKGFGPLFGPQNFIDDEAAQETVRAKASQKVLNMLKLVDEQLSKQDYLAGQKSTADIYLYVILRWAKNLALPIENVKNFNAFITRVESDEGVTQALAQEGLEKIHSL</sequence>
<dbReference type="InterPro" id="IPR004046">
    <property type="entry name" value="GST_C"/>
</dbReference>
<dbReference type="RefSeq" id="WP_121122377.1">
    <property type="nucleotide sequence ID" value="NZ_CP016604.1"/>
</dbReference>
<dbReference type="OrthoDB" id="509852at2"/>
<feature type="domain" description="GST N-terminal" evidence="2">
    <location>
        <begin position="1"/>
        <end position="77"/>
    </location>
</feature>
<comment type="similarity">
    <text evidence="1">Belongs to the GST superfamily.</text>
</comment>
<dbReference type="CDD" id="cd03057">
    <property type="entry name" value="GST_N_Beta"/>
    <property type="match status" value="1"/>
</dbReference>
<dbReference type="Pfam" id="PF00043">
    <property type="entry name" value="GST_C"/>
    <property type="match status" value="1"/>
</dbReference>
<dbReference type="SUPFAM" id="SSF52833">
    <property type="entry name" value="Thioredoxin-like"/>
    <property type="match status" value="1"/>
</dbReference>
<dbReference type="Pfam" id="PF02798">
    <property type="entry name" value="GST_N"/>
    <property type="match status" value="1"/>
</dbReference>
<accession>A0A420XGP2</accession>
<reference evidence="4 5" key="1">
    <citation type="submission" date="2018-10" db="EMBL/GenBank/DDBJ databases">
        <title>Genomic Encyclopedia of Type Strains, Phase IV (KMG-IV): sequencing the most valuable type-strain genomes for metagenomic binning, comparative biology and taxonomic classification.</title>
        <authorList>
            <person name="Goeker M."/>
        </authorList>
    </citation>
    <scope>NUCLEOTIDE SEQUENCE [LARGE SCALE GENOMIC DNA]</scope>
    <source>
        <strain evidence="4 5">DSM 23800</strain>
    </source>
</reference>
<dbReference type="InterPro" id="IPR040079">
    <property type="entry name" value="Glutathione_S-Trfase"/>
</dbReference>
<organism evidence="4 5">
    <name type="scientific">Otariodibacter oris</name>
    <dbReference type="NCBI Taxonomy" id="1032623"/>
    <lineage>
        <taxon>Bacteria</taxon>
        <taxon>Pseudomonadati</taxon>
        <taxon>Pseudomonadota</taxon>
        <taxon>Gammaproteobacteria</taxon>
        <taxon>Pasteurellales</taxon>
        <taxon>Pasteurellaceae</taxon>
        <taxon>Otariodibacter</taxon>
    </lineage>
</organism>
<dbReference type="InterPro" id="IPR004045">
    <property type="entry name" value="Glutathione_S-Trfase_N"/>
</dbReference>
<dbReference type="PANTHER" id="PTHR44051:SF8">
    <property type="entry name" value="GLUTATHIONE S-TRANSFERASE GSTA"/>
    <property type="match status" value="1"/>
</dbReference>
<evidence type="ECO:0000313" key="5">
    <source>
        <dbReference type="Proteomes" id="UP000280099"/>
    </source>
</evidence>
<dbReference type="AlphaFoldDB" id="A0A420XGP2"/>
<dbReference type="EMBL" id="RBJC01000005">
    <property type="protein sequence ID" value="RKR72688.1"/>
    <property type="molecule type" value="Genomic_DNA"/>
</dbReference>
<evidence type="ECO:0000259" key="3">
    <source>
        <dbReference type="PROSITE" id="PS50405"/>
    </source>
</evidence>
<dbReference type="PROSITE" id="PS50404">
    <property type="entry name" value="GST_NTER"/>
    <property type="match status" value="1"/>
</dbReference>
<feature type="domain" description="GST C-terminal" evidence="3">
    <location>
        <begin position="84"/>
        <end position="209"/>
    </location>
</feature>
<dbReference type="SFLD" id="SFLDG00358">
    <property type="entry name" value="Main_(cytGST)"/>
    <property type="match status" value="1"/>
</dbReference>
<dbReference type="InterPro" id="IPR010987">
    <property type="entry name" value="Glutathione-S-Trfase_C-like"/>
</dbReference>
<dbReference type="Gene3D" id="3.40.30.10">
    <property type="entry name" value="Glutaredoxin"/>
    <property type="match status" value="1"/>
</dbReference>
<dbReference type="SFLD" id="SFLDS00019">
    <property type="entry name" value="Glutathione_Transferase_(cytos"/>
    <property type="match status" value="1"/>
</dbReference>
<dbReference type="PANTHER" id="PTHR44051">
    <property type="entry name" value="GLUTATHIONE S-TRANSFERASE-RELATED"/>
    <property type="match status" value="1"/>
</dbReference>
<proteinExistence type="inferred from homology"/>